<organism evidence="1 2">
    <name type="scientific">Thalictrum thalictroides</name>
    <name type="common">Rue-anemone</name>
    <name type="synonym">Anemone thalictroides</name>
    <dbReference type="NCBI Taxonomy" id="46969"/>
    <lineage>
        <taxon>Eukaryota</taxon>
        <taxon>Viridiplantae</taxon>
        <taxon>Streptophyta</taxon>
        <taxon>Embryophyta</taxon>
        <taxon>Tracheophyta</taxon>
        <taxon>Spermatophyta</taxon>
        <taxon>Magnoliopsida</taxon>
        <taxon>Ranunculales</taxon>
        <taxon>Ranunculaceae</taxon>
        <taxon>Thalictroideae</taxon>
        <taxon>Thalictrum</taxon>
    </lineage>
</organism>
<sequence length="85" mass="9510">MGYGCVLFLSGGQKHREKGTTWAQKFGTCGTCCTIEMICQERIMATFFIYKESGGDICTKGGDICTRVLNHLTLESHLSQLYFFP</sequence>
<comment type="caution">
    <text evidence="1">The sequence shown here is derived from an EMBL/GenBank/DDBJ whole genome shotgun (WGS) entry which is preliminary data.</text>
</comment>
<dbReference type="AlphaFoldDB" id="A0A7J6WKN4"/>
<dbReference type="Proteomes" id="UP000554482">
    <property type="component" value="Unassembled WGS sequence"/>
</dbReference>
<gene>
    <name evidence="1" type="ORF">FRX31_013235</name>
</gene>
<evidence type="ECO:0000313" key="2">
    <source>
        <dbReference type="Proteomes" id="UP000554482"/>
    </source>
</evidence>
<accession>A0A7J6WKN4</accession>
<name>A0A7J6WKN4_THATH</name>
<protein>
    <submittedName>
        <fullName evidence="1">Uncharacterized protein</fullName>
    </submittedName>
</protein>
<dbReference type="EMBL" id="JABWDY010015007">
    <property type="protein sequence ID" value="KAF5197180.1"/>
    <property type="molecule type" value="Genomic_DNA"/>
</dbReference>
<keyword evidence="2" id="KW-1185">Reference proteome</keyword>
<proteinExistence type="predicted"/>
<reference evidence="1 2" key="1">
    <citation type="submission" date="2020-06" db="EMBL/GenBank/DDBJ databases">
        <title>Transcriptomic and genomic resources for Thalictrum thalictroides and T. hernandezii: Facilitating candidate gene discovery in an emerging model plant lineage.</title>
        <authorList>
            <person name="Arias T."/>
            <person name="Riano-Pachon D.M."/>
            <person name="Di Stilio V.S."/>
        </authorList>
    </citation>
    <scope>NUCLEOTIDE SEQUENCE [LARGE SCALE GENOMIC DNA]</scope>
    <source>
        <strain evidence="2">cv. WT478/WT964</strain>
        <tissue evidence="1">Leaves</tissue>
    </source>
</reference>
<evidence type="ECO:0000313" key="1">
    <source>
        <dbReference type="EMBL" id="KAF5197180.1"/>
    </source>
</evidence>